<dbReference type="InterPro" id="IPR049625">
    <property type="entry name" value="Glyco_transf_61_cat"/>
</dbReference>
<evidence type="ECO:0000313" key="3">
    <source>
        <dbReference type="Proteomes" id="UP001600165"/>
    </source>
</evidence>
<dbReference type="Proteomes" id="UP001600165">
    <property type="component" value="Unassembled WGS sequence"/>
</dbReference>
<accession>A0ABW6IAV7</accession>
<sequence>MGSATLPVHRTVDSVSNLIKPLIRPWYSQLVLQPSVKLLLETVSVEQAYGSAHPKHALPKETIATPEVAAMPPFDQPFAYLRGETYTTGAIYSTVVENVLFEPGNGVVLTPSRRILAESIYPHMDLITVAGAFLNKSFIRRKFLEAPVETIPGYSSIYQGLPNGYYHKIIDLVPRCFLLNDPAYAQIDEIKLLYAEPLAEVEDLMVPKIVPSHVKRVKLEPGRLYRLEKLILPTFLTQFGSGYLPAAYIQKLRETFLPKRPAKKCHRIYISRAKSASGQKKRHILNEPELFAALEKFGFKRYCLEDYSLTEKIELFYDAETVVGAYGGGLTHILFAEHINVLELQIMAKMQTYYYYLNKALGHNFRFICADKANNRENFSVNIPEVVKILEEWHAGAMV</sequence>
<gene>
    <name evidence="2" type="ORF">ACFVKH_03225</name>
</gene>
<dbReference type="EMBL" id="JBHZOL010000021">
    <property type="protein sequence ID" value="MFE4105274.1"/>
    <property type="molecule type" value="Genomic_DNA"/>
</dbReference>
<feature type="domain" description="Glycosyltransferase 61 catalytic" evidence="1">
    <location>
        <begin position="165"/>
        <end position="337"/>
    </location>
</feature>
<comment type="caution">
    <text evidence="2">The sequence shown here is derived from an EMBL/GenBank/DDBJ whole genome shotgun (WGS) entry which is preliminary data.</text>
</comment>
<protein>
    <submittedName>
        <fullName evidence="2">Glycosyltransferase family 61 protein</fullName>
    </submittedName>
</protein>
<organism evidence="2 3">
    <name type="scientific">Almyronema epifaneia S1</name>
    <dbReference type="NCBI Taxonomy" id="2991925"/>
    <lineage>
        <taxon>Bacteria</taxon>
        <taxon>Bacillati</taxon>
        <taxon>Cyanobacteriota</taxon>
        <taxon>Cyanophyceae</taxon>
        <taxon>Nodosilineales</taxon>
        <taxon>Nodosilineaceae</taxon>
        <taxon>Almyronema</taxon>
        <taxon>Almyronema epifaneia</taxon>
    </lineage>
</organism>
<reference evidence="2 3" key="1">
    <citation type="submission" date="2024-10" db="EMBL/GenBank/DDBJ databases">
        <authorList>
            <person name="Ratan Roy A."/>
            <person name="Morales Sandoval P.H."/>
            <person name="De Los Santos Villalobos S."/>
            <person name="Chakraborty S."/>
            <person name="Mukherjee J."/>
        </authorList>
    </citation>
    <scope>NUCLEOTIDE SEQUENCE [LARGE SCALE GENOMIC DNA]</scope>
    <source>
        <strain evidence="2 3">S1</strain>
    </source>
</reference>
<proteinExistence type="predicted"/>
<evidence type="ECO:0000313" key="2">
    <source>
        <dbReference type="EMBL" id="MFE4105274.1"/>
    </source>
</evidence>
<dbReference type="RefSeq" id="WP_377961531.1">
    <property type="nucleotide sequence ID" value="NZ_JBHZOL010000021.1"/>
</dbReference>
<name>A0ABW6IAV7_9CYAN</name>
<evidence type="ECO:0000259" key="1">
    <source>
        <dbReference type="Pfam" id="PF04577"/>
    </source>
</evidence>
<keyword evidence="3" id="KW-1185">Reference proteome</keyword>
<dbReference type="Pfam" id="PF04577">
    <property type="entry name" value="Glyco_transf_61"/>
    <property type="match status" value="1"/>
</dbReference>